<dbReference type="GO" id="GO:1901135">
    <property type="term" value="P:carbohydrate derivative metabolic process"/>
    <property type="evidence" value="ECO:0007669"/>
    <property type="project" value="UniProtKB-ARBA"/>
</dbReference>
<dbReference type="Pfam" id="PF13477">
    <property type="entry name" value="Glyco_trans_4_2"/>
    <property type="match status" value="1"/>
</dbReference>
<evidence type="ECO:0000313" key="4">
    <source>
        <dbReference type="Proteomes" id="UP000034228"/>
    </source>
</evidence>
<sequence>MFWSCTLKIIFFCNDLPFFVNHFSTLARRTHEKGYDVIVLAGGATPEAVHSVERLGCRLIQLNISRSGTNPWQELAAFRQIWQVIRAENPDIMQLLTIKPCIYGGIAARFLKVPKVVGTVTGLGYTFSGSTLKAIIRKNMLLFLYRFAFGGSRRDVKLVFENLDDKSFFEQSKVILPAQTSRVWGAGVDLKRFSFKSQHPIAASDKVFRVVLPSRMLKDKGILEFIAAADILKNKGAPVEMVLVGGTDSANPASLKNEDIMQWVDRGVITWLGYRNDMPEQLQQADIVCLPSYREGMPKVILEAMACGKAIITTNVPGCREAIEPLVHGLIVPAADSAALAAAIVQLVENPKQLEMMGHAARQRATMLFADTMIADNYLSLYEVSAGFGS</sequence>
<keyword evidence="4" id="KW-1185">Reference proteome</keyword>
<dbReference type="PANTHER" id="PTHR12526:SF638">
    <property type="entry name" value="SPORE COAT PROTEIN SA"/>
    <property type="match status" value="1"/>
</dbReference>
<dbReference type="InterPro" id="IPR028098">
    <property type="entry name" value="Glyco_trans_4-like_N"/>
</dbReference>
<dbReference type="EMBL" id="LAHO01000002">
    <property type="protein sequence ID" value="KKO46980.1"/>
    <property type="molecule type" value="Genomic_DNA"/>
</dbReference>
<gene>
    <name evidence="3" type="ORF">WG68_03345</name>
</gene>
<evidence type="ECO:0008006" key="5">
    <source>
        <dbReference type="Google" id="ProtNLM"/>
    </source>
</evidence>
<dbReference type="OrthoDB" id="9775208at2"/>
<protein>
    <recommendedName>
        <fullName evidence="5">Glycosyl transferase family 1</fullName>
    </recommendedName>
</protein>
<dbReference type="CDD" id="cd03808">
    <property type="entry name" value="GT4_CapM-like"/>
    <property type="match status" value="1"/>
</dbReference>
<evidence type="ECO:0000259" key="2">
    <source>
        <dbReference type="Pfam" id="PF13477"/>
    </source>
</evidence>
<dbReference type="STRING" id="336831.WG68_03345"/>
<evidence type="ECO:0000313" key="3">
    <source>
        <dbReference type="EMBL" id="KKO46980.1"/>
    </source>
</evidence>
<proteinExistence type="predicted"/>
<dbReference type="AlphaFoldDB" id="A0A0M2VBK3"/>
<dbReference type="Gene3D" id="3.40.50.2000">
    <property type="entry name" value="Glycogen Phosphorylase B"/>
    <property type="match status" value="2"/>
</dbReference>
<dbReference type="Pfam" id="PF00534">
    <property type="entry name" value="Glycos_transf_1"/>
    <property type="match status" value="1"/>
</dbReference>
<comment type="caution">
    <text evidence="3">The sequence shown here is derived from an EMBL/GenBank/DDBJ whole genome shotgun (WGS) entry which is preliminary data.</text>
</comment>
<dbReference type="SUPFAM" id="SSF53756">
    <property type="entry name" value="UDP-Glycosyltransferase/glycogen phosphorylase"/>
    <property type="match status" value="1"/>
</dbReference>
<dbReference type="Proteomes" id="UP000034228">
    <property type="component" value="Unassembled WGS sequence"/>
</dbReference>
<organism evidence="3 4">
    <name type="scientific">Arsukibacterium ikkense</name>
    <dbReference type="NCBI Taxonomy" id="336831"/>
    <lineage>
        <taxon>Bacteria</taxon>
        <taxon>Pseudomonadati</taxon>
        <taxon>Pseudomonadota</taxon>
        <taxon>Gammaproteobacteria</taxon>
        <taxon>Chromatiales</taxon>
        <taxon>Chromatiaceae</taxon>
        <taxon>Arsukibacterium</taxon>
    </lineage>
</organism>
<feature type="domain" description="Glycosyltransferase subfamily 4-like N-terminal" evidence="2">
    <location>
        <begin position="8"/>
        <end position="146"/>
    </location>
</feature>
<dbReference type="InterPro" id="IPR001296">
    <property type="entry name" value="Glyco_trans_1"/>
</dbReference>
<feature type="domain" description="Glycosyl transferase family 1" evidence="1">
    <location>
        <begin position="205"/>
        <end position="364"/>
    </location>
</feature>
<name>A0A0M2VBK3_9GAMM</name>
<evidence type="ECO:0000259" key="1">
    <source>
        <dbReference type="Pfam" id="PF00534"/>
    </source>
</evidence>
<accession>A0A0M2VBK3</accession>
<reference evidence="3 4" key="1">
    <citation type="submission" date="2015-03" db="EMBL/GenBank/DDBJ databases">
        <title>Draft genome sequences of two protease-producing strains of Arsukibacterium isolated from two cold and alkaline environments.</title>
        <authorList>
            <person name="Lylloff J.E."/>
            <person name="Skov L.B."/>
            <person name="Jepsen M."/>
            <person name="Hallin P.F."/>
            <person name="Sorensen S.J."/>
            <person name="Stougaard P."/>
            <person name="Glaring M.A."/>
        </authorList>
    </citation>
    <scope>NUCLEOTIDE SEQUENCE [LARGE SCALE GENOMIC DNA]</scope>
    <source>
        <strain evidence="3 4">GCM72</strain>
    </source>
</reference>
<dbReference type="PANTHER" id="PTHR12526">
    <property type="entry name" value="GLYCOSYLTRANSFERASE"/>
    <property type="match status" value="1"/>
</dbReference>
<dbReference type="GO" id="GO:0016757">
    <property type="term" value="F:glycosyltransferase activity"/>
    <property type="evidence" value="ECO:0007669"/>
    <property type="project" value="InterPro"/>
</dbReference>